<dbReference type="Pfam" id="PF11168">
    <property type="entry name" value="DUF2955"/>
    <property type="match status" value="1"/>
</dbReference>
<keyword evidence="4 5" id="KW-0472">Membrane</keyword>
<protein>
    <submittedName>
        <fullName evidence="7">Fusaric acid resistance protein-like</fullName>
    </submittedName>
</protein>
<sequence>MTENDLQQIKRVLFGSYLGFILPKIFDWDYGTYFSLYPILIMGLSPVINAHIIRQFLFSGVFSVAVAYFITVNSSVSIVTTITLSFSINVFCFWIMSTNTAFLAGAQSLISIHTLTHLGSYQSTNLSDVYTSVILATFITAAIVAISFYFFPDRHERTIIQKSVQSNIDNIKKTMLGSVVSSVSLMFFMLFDEKDSIAAQVSSLLVLFPINWNLIFHSSIKRIYGTIIGSSTALIIQVIVSVFNENIFIISFLYCFCIMLYTSAHIKENAGPAKWFVALTTLSVIVGMKTMNSDISYSSLYRLTSVPIAIVVTIMITYIIHLVINQLYYFFLRMNR</sequence>
<dbReference type="InterPro" id="IPR016926">
    <property type="entry name" value="UCP029594"/>
</dbReference>
<feature type="transmembrane region" description="Helical" evidence="5">
    <location>
        <begin position="173"/>
        <end position="191"/>
    </location>
</feature>
<keyword evidence="3 5" id="KW-1133">Transmembrane helix</keyword>
<accession>A0A1G5LR02</accession>
<keyword evidence="8" id="KW-1185">Reference proteome</keyword>
<feature type="domain" description="Integral membrane bound transporter" evidence="6">
    <location>
        <begin position="185"/>
        <end position="316"/>
    </location>
</feature>
<feature type="transmembrane region" description="Helical" evidence="5">
    <location>
        <begin position="129"/>
        <end position="152"/>
    </location>
</feature>
<comment type="caution">
    <text evidence="7">The sequence shown here is derived from an EMBL/GenBank/DDBJ whole genome shotgun (WGS) entry which is preliminary data.</text>
</comment>
<evidence type="ECO:0000259" key="6">
    <source>
        <dbReference type="Pfam" id="PF13515"/>
    </source>
</evidence>
<proteinExistence type="predicted"/>
<gene>
    <name evidence="7" type="ORF">SAMN02927935_04712</name>
</gene>
<organism evidence="7 8">
    <name type="scientific">Serratia nematodiphila</name>
    <dbReference type="NCBI Taxonomy" id="458197"/>
    <lineage>
        <taxon>Bacteria</taxon>
        <taxon>Pseudomonadati</taxon>
        <taxon>Pseudomonadota</taxon>
        <taxon>Gammaproteobacteria</taxon>
        <taxon>Enterobacterales</taxon>
        <taxon>Yersiniaceae</taxon>
        <taxon>Serratia</taxon>
    </lineage>
</organism>
<evidence type="ECO:0000256" key="4">
    <source>
        <dbReference type="ARBA" id="ARBA00023136"/>
    </source>
</evidence>
<evidence type="ECO:0000256" key="5">
    <source>
        <dbReference type="SAM" id="Phobius"/>
    </source>
</evidence>
<evidence type="ECO:0000313" key="7">
    <source>
        <dbReference type="EMBL" id="SCZ15044.1"/>
    </source>
</evidence>
<evidence type="ECO:0000256" key="2">
    <source>
        <dbReference type="ARBA" id="ARBA00022692"/>
    </source>
</evidence>
<feature type="transmembrane region" description="Helical" evidence="5">
    <location>
        <begin position="308"/>
        <end position="331"/>
    </location>
</feature>
<evidence type="ECO:0000256" key="1">
    <source>
        <dbReference type="ARBA" id="ARBA00004141"/>
    </source>
</evidence>
<feature type="transmembrane region" description="Helical" evidence="5">
    <location>
        <begin position="34"/>
        <end position="53"/>
    </location>
</feature>
<dbReference type="InterPro" id="IPR022604">
    <property type="entry name" value="DUF2955"/>
</dbReference>
<evidence type="ECO:0000256" key="3">
    <source>
        <dbReference type="ARBA" id="ARBA00022989"/>
    </source>
</evidence>
<dbReference type="InterPro" id="IPR049453">
    <property type="entry name" value="Memb_transporter_dom"/>
</dbReference>
<reference evidence="7 8" key="1">
    <citation type="submission" date="2016-10" db="EMBL/GenBank/DDBJ databases">
        <authorList>
            <person name="Varghese N."/>
            <person name="Submissions S."/>
        </authorList>
    </citation>
    <scope>NUCLEOTIDE SEQUENCE [LARGE SCALE GENOMIC DNA]</scope>
    <source>
        <strain evidence="7 8">CGMCC 1.6853</strain>
    </source>
</reference>
<evidence type="ECO:0000313" key="8">
    <source>
        <dbReference type="Proteomes" id="UP000183031"/>
    </source>
</evidence>
<comment type="subcellular location">
    <subcellularLocation>
        <location evidence="1">Membrane</location>
        <topology evidence="1">Multi-pass membrane protein</topology>
    </subcellularLocation>
</comment>
<dbReference type="Pfam" id="PF13515">
    <property type="entry name" value="FUSC_2"/>
    <property type="match status" value="1"/>
</dbReference>
<name>A0A1G5LR02_9GAMM</name>
<dbReference type="Proteomes" id="UP000183031">
    <property type="component" value="Unassembled WGS sequence"/>
</dbReference>
<dbReference type="RefSeq" id="WP_160125727.1">
    <property type="nucleotide sequence ID" value="NZ_CBCSIN010000028.1"/>
</dbReference>
<dbReference type="EMBL" id="FMUT01000017">
    <property type="protein sequence ID" value="SCZ15044.1"/>
    <property type="molecule type" value="Genomic_DNA"/>
</dbReference>
<feature type="transmembrane region" description="Helical" evidence="5">
    <location>
        <begin position="223"/>
        <end position="240"/>
    </location>
</feature>
<feature type="transmembrane region" description="Helical" evidence="5">
    <location>
        <begin position="65"/>
        <end position="96"/>
    </location>
</feature>
<dbReference type="PIRSF" id="PIRSF029594">
    <property type="entry name" value="UCP029594"/>
    <property type="match status" value="1"/>
</dbReference>
<feature type="transmembrane region" description="Helical" evidence="5">
    <location>
        <begin position="271"/>
        <end position="288"/>
    </location>
</feature>
<keyword evidence="2 5" id="KW-0812">Transmembrane</keyword>
<feature type="transmembrane region" description="Helical" evidence="5">
    <location>
        <begin position="197"/>
        <end position="216"/>
    </location>
</feature>
<feature type="transmembrane region" description="Helical" evidence="5">
    <location>
        <begin position="246"/>
        <end position="264"/>
    </location>
</feature>